<reference evidence="1" key="1">
    <citation type="submission" date="2022-07" db="EMBL/GenBank/DDBJ databases">
        <title>Phylogenomic reconstructions and comparative analyses of Kickxellomycotina fungi.</title>
        <authorList>
            <person name="Reynolds N.K."/>
            <person name="Stajich J.E."/>
            <person name="Barry K."/>
            <person name="Grigoriev I.V."/>
            <person name="Crous P."/>
            <person name="Smith M.E."/>
        </authorList>
    </citation>
    <scope>NUCLEOTIDE SEQUENCE</scope>
    <source>
        <strain evidence="1">BCRC 34297</strain>
    </source>
</reference>
<protein>
    <submittedName>
        <fullName evidence="1">Uncharacterized protein</fullName>
    </submittedName>
</protein>
<accession>A0A9W8GWQ7</accession>
<organism evidence="1 2">
    <name type="scientific">Coemansia pectinata</name>
    <dbReference type="NCBI Taxonomy" id="1052879"/>
    <lineage>
        <taxon>Eukaryota</taxon>
        <taxon>Fungi</taxon>
        <taxon>Fungi incertae sedis</taxon>
        <taxon>Zoopagomycota</taxon>
        <taxon>Kickxellomycotina</taxon>
        <taxon>Kickxellomycetes</taxon>
        <taxon>Kickxellales</taxon>
        <taxon>Kickxellaceae</taxon>
        <taxon>Coemansia</taxon>
    </lineage>
</organism>
<proteinExistence type="predicted"/>
<sequence>MNVHPMTKSIGRCTSKHKNNNIESKMDVMIKLYESIAAEQSVRGAKKKLDARDIIYYDAQKTVGASNFDKRSSEGKALILAKQIVKGEKLLAQRGYSIKAKRREVSIGMARLELQDN</sequence>
<evidence type="ECO:0000313" key="1">
    <source>
        <dbReference type="EMBL" id="KAJ2754771.1"/>
    </source>
</evidence>
<name>A0A9W8GWQ7_9FUNG</name>
<gene>
    <name evidence="1" type="ORF">GGI19_002154</name>
</gene>
<dbReference type="AlphaFoldDB" id="A0A9W8GWQ7"/>
<keyword evidence="2" id="KW-1185">Reference proteome</keyword>
<dbReference type="OrthoDB" id="5545191at2759"/>
<comment type="caution">
    <text evidence="1">The sequence shown here is derived from an EMBL/GenBank/DDBJ whole genome shotgun (WGS) entry which is preliminary data.</text>
</comment>
<dbReference type="EMBL" id="JANBUH010000096">
    <property type="protein sequence ID" value="KAJ2754771.1"/>
    <property type="molecule type" value="Genomic_DNA"/>
</dbReference>
<evidence type="ECO:0000313" key="2">
    <source>
        <dbReference type="Proteomes" id="UP001140011"/>
    </source>
</evidence>
<dbReference type="Proteomes" id="UP001140011">
    <property type="component" value="Unassembled WGS sequence"/>
</dbReference>